<dbReference type="InParanoid" id="A0A4R2PR26"/>
<evidence type="ECO:0000313" key="4">
    <source>
        <dbReference type="Proteomes" id="UP000295399"/>
    </source>
</evidence>
<dbReference type="Gene3D" id="1.10.101.10">
    <property type="entry name" value="PGBD-like superfamily/PGBD"/>
    <property type="match status" value="1"/>
</dbReference>
<dbReference type="AlphaFoldDB" id="A0A4R2PR26"/>
<dbReference type="EMBL" id="SLXO01000001">
    <property type="protein sequence ID" value="TCP38270.1"/>
    <property type="molecule type" value="Genomic_DNA"/>
</dbReference>
<organism evidence="3 4">
    <name type="scientific">Rhodothalassium salexigens DSM 2132</name>
    <dbReference type="NCBI Taxonomy" id="1188247"/>
    <lineage>
        <taxon>Bacteria</taxon>
        <taxon>Pseudomonadati</taxon>
        <taxon>Pseudomonadota</taxon>
        <taxon>Alphaproteobacteria</taxon>
        <taxon>Rhodothalassiales</taxon>
        <taxon>Rhodothalassiaceae</taxon>
        <taxon>Rhodothalassium</taxon>
    </lineage>
</organism>
<dbReference type="Pfam" id="PF01471">
    <property type="entry name" value="PG_binding_1"/>
    <property type="match status" value="1"/>
</dbReference>
<proteinExistence type="predicted"/>
<dbReference type="SUPFAM" id="SSF47090">
    <property type="entry name" value="PGBD-like"/>
    <property type="match status" value="1"/>
</dbReference>
<sequence>MPRLATLSAHAKGLALCACLAFVAPSAAGFSDADGRFAVKGAGNMACSEFQETLGEKSVQFGVYAGWVAGYVTGLNQAETETYDLMGWHSVTSLLLAVDAYCSRVEDRPFHQAVGQVVALMGNDRLTAFSPSVTLGEGGEAVSVYAETVRRIKQKLKQRGFYDGAVNTEYDAATSEAIKAVQEQAQLRPTGLPDQPTLTALFLVD</sequence>
<evidence type="ECO:0000256" key="1">
    <source>
        <dbReference type="SAM" id="SignalP"/>
    </source>
</evidence>
<dbReference type="InterPro" id="IPR036365">
    <property type="entry name" value="PGBD-like_sf"/>
</dbReference>
<comment type="caution">
    <text evidence="3">The sequence shown here is derived from an EMBL/GenBank/DDBJ whole genome shotgun (WGS) entry which is preliminary data.</text>
</comment>
<evidence type="ECO:0000313" key="3">
    <source>
        <dbReference type="EMBL" id="TCP38270.1"/>
    </source>
</evidence>
<reference evidence="3 4" key="1">
    <citation type="submission" date="2019-03" db="EMBL/GenBank/DDBJ databases">
        <title>Genomic Encyclopedia of Type Strains, Phase IV (KMG-IV): sequencing the most valuable type-strain genomes for metagenomic binning, comparative biology and taxonomic classification.</title>
        <authorList>
            <person name="Goeker M."/>
        </authorList>
    </citation>
    <scope>NUCLEOTIDE SEQUENCE [LARGE SCALE GENOMIC DNA]</scope>
    <source>
        <strain evidence="3 4">DSM 2132</strain>
    </source>
</reference>
<gene>
    <name evidence="3" type="ORF">EV659_101168</name>
</gene>
<dbReference type="OrthoDB" id="6507154at2"/>
<keyword evidence="1" id="KW-0732">Signal</keyword>
<dbReference type="InterPro" id="IPR002477">
    <property type="entry name" value="Peptidoglycan-bd-like"/>
</dbReference>
<keyword evidence="4" id="KW-1185">Reference proteome</keyword>
<protein>
    <submittedName>
        <fullName evidence="3">Putative peptidoglycan binding protein</fullName>
    </submittedName>
</protein>
<feature type="chain" id="PRO_5020790831" evidence="1">
    <location>
        <begin position="29"/>
        <end position="205"/>
    </location>
</feature>
<evidence type="ECO:0000259" key="2">
    <source>
        <dbReference type="Pfam" id="PF01471"/>
    </source>
</evidence>
<dbReference type="Proteomes" id="UP000295399">
    <property type="component" value="Unassembled WGS sequence"/>
</dbReference>
<name>A0A4R2PR26_RHOSA</name>
<accession>A0A4R2PR26</accession>
<dbReference type="InterPro" id="IPR036366">
    <property type="entry name" value="PGBDSf"/>
</dbReference>
<dbReference type="RefSeq" id="WP_132706591.1">
    <property type="nucleotide sequence ID" value="NZ_JACIGF010000001.1"/>
</dbReference>
<feature type="signal peptide" evidence="1">
    <location>
        <begin position="1"/>
        <end position="28"/>
    </location>
</feature>
<feature type="domain" description="Peptidoglycan binding-like" evidence="2">
    <location>
        <begin position="147"/>
        <end position="201"/>
    </location>
</feature>